<dbReference type="RefSeq" id="XP_069199363.1">
    <property type="nucleotide sequence ID" value="XM_069348340.1"/>
</dbReference>
<evidence type="ECO:0000313" key="2">
    <source>
        <dbReference type="Proteomes" id="UP001562354"/>
    </source>
</evidence>
<reference evidence="1 2" key="1">
    <citation type="submission" date="2024-07" db="EMBL/GenBank/DDBJ databases">
        <title>Draft sequence of the Neodothiora populina.</title>
        <authorList>
            <person name="Drown D.D."/>
            <person name="Schuette U.S."/>
            <person name="Buechlein A.B."/>
            <person name="Rusch D.R."/>
            <person name="Winton L.W."/>
            <person name="Adams G.A."/>
        </authorList>
    </citation>
    <scope>NUCLEOTIDE SEQUENCE [LARGE SCALE GENOMIC DNA]</scope>
    <source>
        <strain evidence="1 2">CPC 39397</strain>
    </source>
</reference>
<protein>
    <submittedName>
        <fullName evidence="1">Uncharacterized protein</fullName>
    </submittedName>
</protein>
<comment type="caution">
    <text evidence="1">The sequence shown here is derived from an EMBL/GenBank/DDBJ whole genome shotgun (WGS) entry which is preliminary data.</text>
</comment>
<dbReference type="Proteomes" id="UP001562354">
    <property type="component" value="Unassembled WGS sequence"/>
</dbReference>
<dbReference type="EMBL" id="JBFMKM010000010">
    <property type="protein sequence ID" value="KAL1303088.1"/>
    <property type="molecule type" value="Genomic_DNA"/>
</dbReference>
<evidence type="ECO:0000313" key="1">
    <source>
        <dbReference type="EMBL" id="KAL1303088.1"/>
    </source>
</evidence>
<dbReference type="GeneID" id="95980230"/>
<organism evidence="1 2">
    <name type="scientific">Neodothiora populina</name>
    <dbReference type="NCBI Taxonomy" id="2781224"/>
    <lineage>
        <taxon>Eukaryota</taxon>
        <taxon>Fungi</taxon>
        <taxon>Dikarya</taxon>
        <taxon>Ascomycota</taxon>
        <taxon>Pezizomycotina</taxon>
        <taxon>Dothideomycetes</taxon>
        <taxon>Dothideomycetidae</taxon>
        <taxon>Dothideales</taxon>
        <taxon>Dothioraceae</taxon>
        <taxon>Neodothiora</taxon>
    </lineage>
</organism>
<proteinExistence type="predicted"/>
<sequence length="71" mass="7969">MGERSPWVRRYRDVYESLVEATMAALDTPNGSDTSNRQVLNAWEGFSFEGLDGLDDGAWNMARELAGWIDA</sequence>
<keyword evidence="2" id="KW-1185">Reference proteome</keyword>
<gene>
    <name evidence="1" type="ORF">AAFC00_006531</name>
</gene>
<name>A0ABR3PAB5_9PEZI</name>
<accession>A0ABR3PAB5</accession>